<evidence type="ECO:0000259" key="5">
    <source>
        <dbReference type="Pfam" id="PF04542"/>
    </source>
</evidence>
<dbReference type="InterPro" id="IPR036388">
    <property type="entry name" value="WH-like_DNA-bd_sf"/>
</dbReference>
<dbReference type="Gene3D" id="1.10.10.10">
    <property type="entry name" value="Winged helix-like DNA-binding domain superfamily/Winged helix DNA-binding domain"/>
    <property type="match status" value="1"/>
</dbReference>
<keyword evidence="2" id="KW-0805">Transcription regulation</keyword>
<dbReference type="InterPro" id="IPR013249">
    <property type="entry name" value="RNA_pol_sigma70_r4_t2"/>
</dbReference>
<dbReference type="CDD" id="cd06171">
    <property type="entry name" value="Sigma70_r4"/>
    <property type="match status" value="1"/>
</dbReference>
<dbReference type="SUPFAM" id="SSF88946">
    <property type="entry name" value="Sigma2 domain of RNA polymerase sigma factors"/>
    <property type="match status" value="1"/>
</dbReference>
<dbReference type="InterPro" id="IPR039425">
    <property type="entry name" value="RNA_pol_sigma-70-like"/>
</dbReference>
<keyword evidence="3" id="KW-0731">Sigma factor</keyword>
<dbReference type="PANTHER" id="PTHR43133:SF60">
    <property type="entry name" value="RNA POLYMERASE SIGMA FACTOR SIGV"/>
    <property type="match status" value="1"/>
</dbReference>
<gene>
    <name evidence="7" type="ORF">SAMN05660923_01877</name>
</gene>
<dbReference type="OrthoDB" id="9782703at2"/>
<evidence type="ECO:0000256" key="1">
    <source>
        <dbReference type="ARBA" id="ARBA00010641"/>
    </source>
</evidence>
<organism evidence="7 8">
    <name type="scientific">Tepidimicrobium xylanilyticum</name>
    <dbReference type="NCBI Taxonomy" id="1123352"/>
    <lineage>
        <taxon>Bacteria</taxon>
        <taxon>Bacillati</taxon>
        <taxon>Bacillota</taxon>
        <taxon>Tissierellia</taxon>
        <taxon>Tissierellales</taxon>
        <taxon>Tepidimicrobiaceae</taxon>
        <taxon>Tepidimicrobium</taxon>
    </lineage>
</organism>
<dbReference type="RefSeq" id="WP_093753065.1">
    <property type="nucleotide sequence ID" value="NZ_FNNG01000007.1"/>
</dbReference>
<dbReference type="InterPro" id="IPR013324">
    <property type="entry name" value="RNA_pol_sigma_r3/r4-like"/>
</dbReference>
<keyword evidence="8" id="KW-1185">Reference proteome</keyword>
<dbReference type="Gene3D" id="1.10.1740.10">
    <property type="match status" value="1"/>
</dbReference>
<dbReference type="InterPro" id="IPR007627">
    <property type="entry name" value="RNA_pol_sigma70_r2"/>
</dbReference>
<reference evidence="7 8" key="1">
    <citation type="submission" date="2016-10" db="EMBL/GenBank/DDBJ databases">
        <authorList>
            <person name="de Groot N.N."/>
        </authorList>
    </citation>
    <scope>NUCLEOTIDE SEQUENCE [LARGE SCALE GENOMIC DNA]</scope>
    <source>
        <strain evidence="7 8">DSM 23310</strain>
    </source>
</reference>
<comment type="similarity">
    <text evidence="1">Belongs to the sigma-70 factor family. ECF subfamily.</text>
</comment>
<dbReference type="InterPro" id="IPR013325">
    <property type="entry name" value="RNA_pol_sigma_r2"/>
</dbReference>
<evidence type="ECO:0000256" key="4">
    <source>
        <dbReference type="ARBA" id="ARBA00023163"/>
    </source>
</evidence>
<name>A0A1H2ZNI1_9FIRM</name>
<dbReference type="PANTHER" id="PTHR43133">
    <property type="entry name" value="RNA POLYMERASE ECF-TYPE SIGMA FACTO"/>
    <property type="match status" value="1"/>
</dbReference>
<protein>
    <submittedName>
        <fullName evidence="7">RNA polymerase sigma-70 factor, ECF subfamily</fullName>
    </submittedName>
</protein>
<keyword evidence="4" id="KW-0804">Transcription</keyword>
<dbReference type="EMBL" id="FNNG01000007">
    <property type="protein sequence ID" value="SDX18249.1"/>
    <property type="molecule type" value="Genomic_DNA"/>
</dbReference>
<dbReference type="NCBIfam" id="TIGR02937">
    <property type="entry name" value="sigma70-ECF"/>
    <property type="match status" value="1"/>
</dbReference>
<feature type="domain" description="RNA polymerase sigma-70 region 2" evidence="5">
    <location>
        <begin position="10"/>
        <end position="77"/>
    </location>
</feature>
<evidence type="ECO:0000313" key="7">
    <source>
        <dbReference type="EMBL" id="SDX18249.1"/>
    </source>
</evidence>
<evidence type="ECO:0000313" key="8">
    <source>
        <dbReference type="Proteomes" id="UP000198828"/>
    </source>
</evidence>
<evidence type="ECO:0000259" key="6">
    <source>
        <dbReference type="Pfam" id="PF08281"/>
    </source>
</evidence>
<dbReference type="Pfam" id="PF04542">
    <property type="entry name" value="Sigma70_r2"/>
    <property type="match status" value="1"/>
</dbReference>
<feature type="domain" description="RNA polymerase sigma factor 70 region 4 type 2" evidence="6">
    <location>
        <begin position="114"/>
        <end position="164"/>
    </location>
</feature>
<dbReference type="SUPFAM" id="SSF88659">
    <property type="entry name" value="Sigma3 and sigma4 domains of RNA polymerase sigma factors"/>
    <property type="match status" value="1"/>
</dbReference>
<accession>A0A1H2ZNI1</accession>
<proteinExistence type="inferred from homology"/>
<evidence type="ECO:0000256" key="3">
    <source>
        <dbReference type="ARBA" id="ARBA00023082"/>
    </source>
</evidence>
<sequence>MSIEELEVCINTYGKDIYIFCKQLTCNLTEAEDLYQDTFLKAVEIMKDIHMDQNPKSYLLSITLRIWKNKKRKYAWRQRIARMERWIEEKQKNNVAGVTSFLEERVLANEEKNIVEQEVKKLNDKYRIPIYLYYMEDLSLNEIAKLLKIPEGTVKSRLHKARKILKDKLEVIYFEE</sequence>
<dbReference type="GO" id="GO:0006352">
    <property type="term" value="P:DNA-templated transcription initiation"/>
    <property type="evidence" value="ECO:0007669"/>
    <property type="project" value="InterPro"/>
</dbReference>
<dbReference type="GO" id="GO:0003677">
    <property type="term" value="F:DNA binding"/>
    <property type="evidence" value="ECO:0007669"/>
    <property type="project" value="InterPro"/>
</dbReference>
<dbReference type="InterPro" id="IPR014284">
    <property type="entry name" value="RNA_pol_sigma-70_dom"/>
</dbReference>
<dbReference type="GO" id="GO:0016987">
    <property type="term" value="F:sigma factor activity"/>
    <property type="evidence" value="ECO:0007669"/>
    <property type="project" value="UniProtKB-KW"/>
</dbReference>
<evidence type="ECO:0000256" key="2">
    <source>
        <dbReference type="ARBA" id="ARBA00023015"/>
    </source>
</evidence>
<dbReference type="AlphaFoldDB" id="A0A1H2ZNI1"/>
<dbReference type="Pfam" id="PF08281">
    <property type="entry name" value="Sigma70_r4_2"/>
    <property type="match status" value="1"/>
</dbReference>
<dbReference type="Proteomes" id="UP000198828">
    <property type="component" value="Unassembled WGS sequence"/>
</dbReference>